<sequence>MAGDSGCAWAVAPAARAPRAVRSRSLVCWTTAGRDGDAAAHGDQHSDEHAAGAQERRASPPQNPEAVPKVKPQRRGRPKAADKNSELKADSGPDSGPAINPNESRRRRWRASAQVGGTIRSLRERAPVDTDSAESLASAPSEDEQDAQTSGEDVRRVPDKASADASVLAETGRAEPGMDRERISIALTSLPISERALRPPAVPQSLEDEMLTRIRKGTDATKQAGSNQADDLGDDPYAVVPPPPPPPPPTPPPPPPPPLSTTPKSERGTPVRGAQSSSLSSQTEENKDNSERIQPTVFDDPVLQSERAFLDKRFRPTGDRQGASSADEALGFIASSFASNEEKPVSQLVDEVELRRRRNRTGAPGDDTFRTQAGFLSLDDQAKKALMAMADSFVQKERIVSTGGDSGTVEDSLALENFSRAVQNKSSDAQRIPCPVCRSLVPRDEIDRHAGMHCEVCELERRQNLMPGILGRARAADLLVPTRSDASETGQPVRRDSRTPIDRFESSTRRFIRRITFERAAQRASSALQKVDLSGQLRSFQATELCTSLSAKVLGLMAERSSAAMVGAMVGTLDADEQDRAAQVCKRALAEWYSELGKRTGTALHVHLTSSDQAALYLILGALRAAHADSRSPSGNKPGVRALRPAILLPNPCRESVRHTAESMGFEIKRYTVNPHAACSVDMAEIRALMNERFVAILIASIDANAHGAAWIESNALSLSYLAASMSIPVIIDDYASGLLSADSKRSEREPANGAARGTSGHTPAWCTGALSVDWKVPVLVFGSADLTLGLPGWGTGWLVCMDPSSDTADDGGNQFGGTVTTSELVQRLRAASESFFPLEMSPFVLSALAVAVETLSFGVLHSALQHNYETARKRLAPLVDSLEMVHAPQHGVTSLMFRVRKARGFNRMDEGNGNRSADKETTIVRNDVARPQEWSSSPGWAFSQQLYEAKKVLVLPAVLRYEAQQHAPVAGVPGPYGGRPDVRDMVCVSLLADTDAFEEACSRIEAFVAEEW</sequence>
<dbReference type="PANTHER" id="PTHR45744:SF2">
    <property type="entry name" value="TYROSINE AMINOTRANSFERASE"/>
    <property type="match status" value="1"/>
</dbReference>
<feature type="region of interest" description="Disordered" evidence="1">
    <location>
        <begin position="34"/>
        <end position="304"/>
    </location>
</feature>
<dbReference type="EMBL" id="VRMN01000005">
    <property type="protein sequence ID" value="KAA8494303.1"/>
    <property type="molecule type" value="Genomic_DNA"/>
</dbReference>
<evidence type="ECO:0000313" key="4">
    <source>
        <dbReference type="Proteomes" id="UP000324585"/>
    </source>
</evidence>
<dbReference type="Proteomes" id="UP000324585">
    <property type="component" value="Unassembled WGS sequence"/>
</dbReference>
<keyword evidence="3" id="KW-0808">Transferase</keyword>
<dbReference type="PANTHER" id="PTHR45744">
    <property type="entry name" value="TYROSINE AMINOTRANSFERASE"/>
    <property type="match status" value="1"/>
</dbReference>
<protein>
    <submittedName>
        <fullName evidence="3">Tyrosine aminotransferase</fullName>
    </submittedName>
</protein>
<feature type="compositionally biased region" description="Basic and acidic residues" evidence="1">
    <location>
        <begin position="79"/>
        <end position="91"/>
    </location>
</feature>
<dbReference type="AlphaFoldDB" id="A0A5J4YU64"/>
<dbReference type="InterPro" id="IPR004839">
    <property type="entry name" value="Aminotransferase_I/II_large"/>
</dbReference>
<feature type="compositionally biased region" description="Polar residues" evidence="1">
    <location>
        <begin position="220"/>
        <end position="229"/>
    </location>
</feature>
<dbReference type="GO" id="GO:0030170">
    <property type="term" value="F:pyridoxal phosphate binding"/>
    <property type="evidence" value="ECO:0007669"/>
    <property type="project" value="InterPro"/>
</dbReference>
<keyword evidence="4" id="KW-1185">Reference proteome</keyword>
<evidence type="ECO:0000259" key="2">
    <source>
        <dbReference type="Pfam" id="PF00155"/>
    </source>
</evidence>
<organism evidence="3 4">
    <name type="scientific">Porphyridium purpureum</name>
    <name type="common">Red alga</name>
    <name type="synonym">Porphyridium cruentum</name>
    <dbReference type="NCBI Taxonomy" id="35688"/>
    <lineage>
        <taxon>Eukaryota</taxon>
        <taxon>Rhodophyta</taxon>
        <taxon>Bangiophyceae</taxon>
        <taxon>Porphyridiales</taxon>
        <taxon>Porphyridiaceae</taxon>
        <taxon>Porphyridium</taxon>
    </lineage>
</organism>
<feature type="compositionally biased region" description="Basic and acidic residues" evidence="1">
    <location>
        <begin position="34"/>
        <end position="58"/>
    </location>
</feature>
<accession>A0A5J4YU64</accession>
<feature type="compositionally biased region" description="Basic and acidic residues" evidence="1">
    <location>
        <begin position="210"/>
        <end position="219"/>
    </location>
</feature>
<keyword evidence="3" id="KW-0032">Aminotransferase</keyword>
<dbReference type="Pfam" id="PF00155">
    <property type="entry name" value="Aminotran_1_2"/>
    <property type="match status" value="1"/>
</dbReference>
<feature type="domain" description="Aminotransferase class I/classII large" evidence="2">
    <location>
        <begin position="646"/>
        <end position="876"/>
    </location>
</feature>
<evidence type="ECO:0000313" key="3">
    <source>
        <dbReference type="EMBL" id="KAA8494303.1"/>
    </source>
</evidence>
<reference evidence="4" key="1">
    <citation type="journal article" date="2019" name="Nat. Commun.">
        <title>Expansion of phycobilisome linker gene families in mesophilic red algae.</title>
        <authorList>
            <person name="Lee J."/>
            <person name="Kim D."/>
            <person name="Bhattacharya D."/>
            <person name="Yoon H.S."/>
        </authorList>
    </citation>
    <scope>NUCLEOTIDE SEQUENCE [LARGE SCALE GENOMIC DNA]</scope>
    <source>
        <strain evidence="4">CCMP 1328</strain>
    </source>
</reference>
<proteinExistence type="predicted"/>
<dbReference type="InterPro" id="IPR015424">
    <property type="entry name" value="PyrdxlP-dep_Trfase"/>
</dbReference>
<feature type="compositionally biased region" description="Basic and acidic residues" evidence="1">
    <location>
        <begin position="172"/>
        <end position="183"/>
    </location>
</feature>
<dbReference type="SUPFAM" id="SSF53383">
    <property type="entry name" value="PLP-dependent transferases"/>
    <property type="match status" value="1"/>
</dbReference>
<feature type="compositionally biased region" description="Polar residues" evidence="1">
    <location>
        <begin position="274"/>
        <end position="283"/>
    </location>
</feature>
<evidence type="ECO:0000256" key="1">
    <source>
        <dbReference type="SAM" id="MobiDB-lite"/>
    </source>
</evidence>
<dbReference type="GO" id="GO:0008483">
    <property type="term" value="F:transaminase activity"/>
    <property type="evidence" value="ECO:0007669"/>
    <property type="project" value="UniProtKB-KW"/>
</dbReference>
<name>A0A5J4YU64_PORPP</name>
<dbReference type="InterPro" id="IPR015421">
    <property type="entry name" value="PyrdxlP-dep_Trfase_major"/>
</dbReference>
<feature type="compositionally biased region" description="Basic and acidic residues" evidence="1">
    <location>
        <begin position="152"/>
        <end position="162"/>
    </location>
</feature>
<comment type="caution">
    <text evidence="3">The sequence shown here is derived from an EMBL/GenBank/DDBJ whole genome shotgun (WGS) entry which is preliminary data.</text>
</comment>
<dbReference type="Gene3D" id="3.40.640.10">
    <property type="entry name" value="Type I PLP-dependent aspartate aminotransferase-like (Major domain)"/>
    <property type="match status" value="1"/>
</dbReference>
<feature type="compositionally biased region" description="Pro residues" evidence="1">
    <location>
        <begin position="239"/>
        <end position="260"/>
    </location>
</feature>
<gene>
    <name evidence="3" type="ORF">FVE85_4278</name>
</gene>